<name>A0A6J7EFX3_9ZZZZ</name>
<proteinExistence type="inferred from homology"/>
<dbReference type="GO" id="GO:0006221">
    <property type="term" value="P:pyrimidine nucleotide biosynthetic process"/>
    <property type="evidence" value="ECO:0007669"/>
    <property type="project" value="InterPro"/>
</dbReference>
<dbReference type="InterPro" id="IPR012165">
    <property type="entry name" value="Cyt_c3_hydrogenase_gsu"/>
</dbReference>
<dbReference type="Gene3D" id="3.40.50.80">
    <property type="entry name" value="Nucleotide-binding domain of ferredoxin-NADP reductase (FNR) module"/>
    <property type="match status" value="1"/>
</dbReference>
<evidence type="ECO:0000259" key="11">
    <source>
        <dbReference type="PROSITE" id="PS51384"/>
    </source>
</evidence>
<sequence>MSDSRPIAPFGRRSVSIVETRSLGLYQVIKVQDDAAPLVRPGQFHMLSTTVGWGGETGGRPWLGRAISFLSTDGAGGIEFLVDGVGPGTHRLSSLKSGDQLDLVGPLGNGFPEVGSSDQTKPCLVAGGIGLAPILALSQRLELDGVEHDLILGFRNAEFAGAARDWPNASVSTDDGSVGEQGTVIAPLTRALDSGSRTVYACGPPLMLEAVRALCDETNTPAWFAMEAPMACGFGACFGCAVETKDGIVRLCVDGPVLSGSVLAGISSTGRVDAQ</sequence>
<feature type="domain" description="FAD-binding FR-type" evidence="11">
    <location>
        <begin position="10"/>
        <end position="113"/>
    </location>
</feature>
<dbReference type="SUPFAM" id="SSF63380">
    <property type="entry name" value="Riboflavin synthase domain-like"/>
    <property type="match status" value="1"/>
</dbReference>
<keyword evidence="4" id="KW-0001">2Fe-2S</keyword>
<keyword evidence="9" id="KW-0411">Iron-sulfur</keyword>
<evidence type="ECO:0000256" key="3">
    <source>
        <dbReference type="ARBA" id="ARBA00022630"/>
    </source>
</evidence>
<keyword evidence="7" id="KW-0249">Electron transport</keyword>
<dbReference type="PROSITE" id="PS51384">
    <property type="entry name" value="FAD_FR"/>
    <property type="match status" value="1"/>
</dbReference>
<dbReference type="Gene3D" id="2.40.30.10">
    <property type="entry name" value="Translation factors"/>
    <property type="match status" value="1"/>
</dbReference>
<evidence type="ECO:0000256" key="9">
    <source>
        <dbReference type="ARBA" id="ARBA00023014"/>
    </source>
</evidence>
<dbReference type="EMBL" id="CAFBLU010000034">
    <property type="protein sequence ID" value="CAB4881081.1"/>
    <property type="molecule type" value="Genomic_DNA"/>
</dbReference>
<dbReference type="GO" id="GO:0046872">
    <property type="term" value="F:metal ion binding"/>
    <property type="evidence" value="ECO:0007669"/>
    <property type="project" value="UniProtKB-KW"/>
</dbReference>
<protein>
    <submittedName>
        <fullName evidence="12">Unannotated protein</fullName>
    </submittedName>
</protein>
<dbReference type="Gene3D" id="2.10.240.10">
    <property type="entry name" value="Dihydroorotate dehydrogenase, electron transfer subunit"/>
    <property type="match status" value="1"/>
</dbReference>
<comment type="similarity">
    <text evidence="1">Belongs to the PyrK family.</text>
</comment>
<comment type="cofactor">
    <cofactor evidence="10">
        <name>[2Fe-2S] cluster</name>
        <dbReference type="ChEBI" id="CHEBI:190135"/>
    </cofactor>
</comment>
<dbReference type="GO" id="GO:0016491">
    <property type="term" value="F:oxidoreductase activity"/>
    <property type="evidence" value="ECO:0007669"/>
    <property type="project" value="InterPro"/>
</dbReference>
<keyword evidence="8" id="KW-0408">Iron</keyword>
<dbReference type="CDD" id="cd06218">
    <property type="entry name" value="DHOD_e_trans"/>
    <property type="match status" value="1"/>
</dbReference>
<evidence type="ECO:0000313" key="12">
    <source>
        <dbReference type="EMBL" id="CAB4881081.1"/>
    </source>
</evidence>
<organism evidence="12">
    <name type="scientific">freshwater metagenome</name>
    <dbReference type="NCBI Taxonomy" id="449393"/>
    <lineage>
        <taxon>unclassified sequences</taxon>
        <taxon>metagenomes</taxon>
        <taxon>ecological metagenomes</taxon>
    </lineage>
</organism>
<dbReference type="PANTHER" id="PTHR43513:SF3">
    <property type="entry name" value="DIHYDROOROTATE DEHYDROGENASE B (NAD(+)), ELECTRON TRANSFER SUBUNIT-RELATED"/>
    <property type="match status" value="1"/>
</dbReference>
<dbReference type="InterPro" id="IPR019480">
    <property type="entry name" value="Dihydroorotate_DH_Fe-S-bd"/>
</dbReference>
<keyword evidence="3" id="KW-0285">Flavoprotein</keyword>
<dbReference type="Pfam" id="PF10418">
    <property type="entry name" value="DHODB_Fe-S_bind"/>
    <property type="match status" value="1"/>
</dbReference>
<reference evidence="12" key="1">
    <citation type="submission" date="2020-05" db="EMBL/GenBank/DDBJ databases">
        <authorList>
            <person name="Chiriac C."/>
            <person name="Salcher M."/>
            <person name="Ghai R."/>
            <person name="Kavagutti S V."/>
        </authorList>
    </citation>
    <scope>NUCLEOTIDE SEQUENCE</scope>
</reference>
<dbReference type="PANTHER" id="PTHR43513">
    <property type="entry name" value="DIHYDROOROTATE DEHYDROGENASE B (NAD(+)), ELECTRON TRANSFER SUBUNIT"/>
    <property type="match status" value="1"/>
</dbReference>
<dbReference type="InterPro" id="IPR017938">
    <property type="entry name" value="Riboflavin_synthase-like_b-brl"/>
</dbReference>
<dbReference type="InterPro" id="IPR017927">
    <property type="entry name" value="FAD-bd_FR_type"/>
</dbReference>
<dbReference type="InterPro" id="IPR050353">
    <property type="entry name" value="PyrK_electron_transfer"/>
</dbReference>
<keyword evidence="2" id="KW-0813">Transport</keyword>
<dbReference type="GO" id="GO:0051537">
    <property type="term" value="F:2 iron, 2 sulfur cluster binding"/>
    <property type="evidence" value="ECO:0007669"/>
    <property type="project" value="UniProtKB-KW"/>
</dbReference>
<evidence type="ECO:0000256" key="4">
    <source>
        <dbReference type="ARBA" id="ARBA00022714"/>
    </source>
</evidence>
<dbReference type="InterPro" id="IPR037117">
    <property type="entry name" value="Dihydroorotate_DH_ele_sf"/>
</dbReference>
<keyword evidence="6" id="KW-0274">FAD</keyword>
<accession>A0A6J7EFX3</accession>
<dbReference type="InterPro" id="IPR039261">
    <property type="entry name" value="FNR_nucleotide-bd"/>
</dbReference>
<keyword evidence="5" id="KW-0479">Metal-binding</keyword>
<evidence type="ECO:0000256" key="1">
    <source>
        <dbReference type="ARBA" id="ARBA00006422"/>
    </source>
</evidence>
<evidence type="ECO:0000256" key="5">
    <source>
        <dbReference type="ARBA" id="ARBA00022723"/>
    </source>
</evidence>
<evidence type="ECO:0000256" key="7">
    <source>
        <dbReference type="ARBA" id="ARBA00022982"/>
    </source>
</evidence>
<dbReference type="SUPFAM" id="SSF52343">
    <property type="entry name" value="Ferredoxin reductase-like, C-terminal NADP-linked domain"/>
    <property type="match status" value="1"/>
</dbReference>
<dbReference type="AlphaFoldDB" id="A0A6J7EFX3"/>
<evidence type="ECO:0000256" key="6">
    <source>
        <dbReference type="ARBA" id="ARBA00022827"/>
    </source>
</evidence>
<evidence type="ECO:0000256" key="8">
    <source>
        <dbReference type="ARBA" id="ARBA00023004"/>
    </source>
</evidence>
<gene>
    <name evidence="12" type="ORF">UFOPK3444_01432</name>
</gene>
<dbReference type="PIRSF" id="PIRSF006816">
    <property type="entry name" value="Cyc3_hyd_g"/>
    <property type="match status" value="1"/>
</dbReference>
<evidence type="ECO:0000256" key="10">
    <source>
        <dbReference type="ARBA" id="ARBA00034078"/>
    </source>
</evidence>
<evidence type="ECO:0000256" key="2">
    <source>
        <dbReference type="ARBA" id="ARBA00022448"/>
    </source>
</evidence>
<dbReference type="GO" id="GO:0050660">
    <property type="term" value="F:flavin adenine dinucleotide binding"/>
    <property type="evidence" value="ECO:0007669"/>
    <property type="project" value="InterPro"/>
</dbReference>